<dbReference type="EMBL" id="JADCNL010000003">
    <property type="protein sequence ID" value="KAG0488199.1"/>
    <property type="molecule type" value="Genomic_DNA"/>
</dbReference>
<dbReference type="OrthoDB" id="767661at2759"/>
<protein>
    <submittedName>
        <fullName evidence="1">Uncharacterized protein</fullName>
    </submittedName>
</protein>
<accession>A0A835V5H3</accession>
<name>A0A835V5H3_VANPL</name>
<keyword evidence="2" id="KW-1185">Reference proteome</keyword>
<comment type="caution">
    <text evidence="1">The sequence shown here is derived from an EMBL/GenBank/DDBJ whole genome shotgun (WGS) entry which is preliminary data.</text>
</comment>
<evidence type="ECO:0000313" key="2">
    <source>
        <dbReference type="Proteomes" id="UP000636800"/>
    </source>
</evidence>
<organism evidence="1 2">
    <name type="scientific">Vanilla planifolia</name>
    <name type="common">Vanilla</name>
    <dbReference type="NCBI Taxonomy" id="51239"/>
    <lineage>
        <taxon>Eukaryota</taxon>
        <taxon>Viridiplantae</taxon>
        <taxon>Streptophyta</taxon>
        <taxon>Embryophyta</taxon>
        <taxon>Tracheophyta</taxon>
        <taxon>Spermatophyta</taxon>
        <taxon>Magnoliopsida</taxon>
        <taxon>Liliopsida</taxon>
        <taxon>Asparagales</taxon>
        <taxon>Orchidaceae</taxon>
        <taxon>Vanilloideae</taxon>
        <taxon>Vanilleae</taxon>
        <taxon>Vanilla</taxon>
    </lineage>
</organism>
<sequence length="225" mass="26202">MEGAVVLRQLVREIQELWEFYERRQSSSLSMLPSVTLSCLLSLSFVERRGRWKVVEHVYFLASDEFVADAAVFELVRINRKRVVLGIELPVEHRVALYVPKIWCFDYSDDDLADYGHCGLAMEAKLELLNMLEANTCPYKRSRSEKSGKRLFTIPNLIDSMEQEIWKEFPEDLFEAVIARLPIPTLFRFRTNAKYLVLRVLWKARKDDMHGKSGNANAVIEIKEN</sequence>
<gene>
    <name evidence="1" type="ORF">HPP92_007010</name>
</gene>
<evidence type="ECO:0000313" key="1">
    <source>
        <dbReference type="EMBL" id="KAG0488199.1"/>
    </source>
</evidence>
<dbReference type="Proteomes" id="UP000636800">
    <property type="component" value="Chromosome 3"/>
</dbReference>
<reference evidence="1 2" key="1">
    <citation type="journal article" date="2020" name="Nat. Food">
        <title>A phased Vanilla planifolia genome enables genetic improvement of flavour and production.</title>
        <authorList>
            <person name="Hasing T."/>
            <person name="Tang H."/>
            <person name="Brym M."/>
            <person name="Khazi F."/>
            <person name="Huang T."/>
            <person name="Chambers A.H."/>
        </authorList>
    </citation>
    <scope>NUCLEOTIDE SEQUENCE [LARGE SCALE GENOMIC DNA]</scope>
    <source>
        <tissue evidence="1">Leaf</tissue>
    </source>
</reference>
<proteinExistence type="predicted"/>
<dbReference type="AlphaFoldDB" id="A0A835V5H3"/>